<keyword evidence="4" id="KW-0238">DNA-binding</keyword>
<dbReference type="PANTHER" id="PTHR43133">
    <property type="entry name" value="RNA POLYMERASE ECF-TYPE SIGMA FACTO"/>
    <property type="match status" value="1"/>
</dbReference>
<protein>
    <submittedName>
        <fullName evidence="8">RNA polymerase sigma-70 factor (ECF subfamily)</fullName>
    </submittedName>
</protein>
<dbReference type="InterPro" id="IPR014284">
    <property type="entry name" value="RNA_pol_sigma-70_dom"/>
</dbReference>
<dbReference type="Gene3D" id="1.10.10.10">
    <property type="entry name" value="Winged helix-like DNA-binding domain superfamily/Winged helix DNA-binding domain"/>
    <property type="match status" value="1"/>
</dbReference>
<evidence type="ECO:0000313" key="9">
    <source>
        <dbReference type="Proteomes" id="UP000233750"/>
    </source>
</evidence>
<keyword evidence="2" id="KW-0805">Transcription regulation</keyword>
<dbReference type="RefSeq" id="WP_244194631.1">
    <property type="nucleotide sequence ID" value="NZ_PJMY01000003.1"/>
</dbReference>
<accession>A0A2N3WFC9</accession>
<dbReference type="CDD" id="cd06171">
    <property type="entry name" value="Sigma70_r4"/>
    <property type="match status" value="1"/>
</dbReference>
<reference evidence="8 9" key="1">
    <citation type="submission" date="2017-12" db="EMBL/GenBank/DDBJ databases">
        <title>Sequencing the genomes of 1000 Actinobacteria strains.</title>
        <authorList>
            <person name="Klenk H.-P."/>
        </authorList>
    </citation>
    <scope>NUCLEOTIDE SEQUENCE [LARGE SCALE GENOMIC DNA]</scope>
    <source>
        <strain evidence="8 9">DSM 45165</strain>
    </source>
</reference>
<dbReference type="Pfam" id="PF04542">
    <property type="entry name" value="Sigma70_r2"/>
    <property type="match status" value="1"/>
</dbReference>
<evidence type="ECO:0000259" key="7">
    <source>
        <dbReference type="Pfam" id="PF04545"/>
    </source>
</evidence>
<keyword evidence="5" id="KW-0804">Transcription</keyword>
<dbReference type="InterPro" id="IPR013325">
    <property type="entry name" value="RNA_pol_sigma_r2"/>
</dbReference>
<dbReference type="InterPro" id="IPR007630">
    <property type="entry name" value="RNA_pol_sigma70_r4"/>
</dbReference>
<dbReference type="NCBIfam" id="TIGR02937">
    <property type="entry name" value="sigma70-ECF"/>
    <property type="match status" value="1"/>
</dbReference>
<evidence type="ECO:0000256" key="4">
    <source>
        <dbReference type="ARBA" id="ARBA00023125"/>
    </source>
</evidence>
<dbReference type="SUPFAM" id="SSF88659">
    <property type="entry name" value="Sigma3 and sigma4 domains of RNA polymerase sigma factors"/>
    <property type="match status" value="1"/>
</dbReference>
<evidence type="ECO:0000256" key="3">
    <source>
        <dbReference type="ARBA" id="ARBA00023082"/>
    </source>
</evidence>
<evidence type="ECO:0000259" key="6">
    <source>
        <dbReference type="Pfam" id="PF04542"/>
    </source>
</evidence>
<feature type="domain" description="RNA polymerase sigma-70 region 4" evidence="7">
    <location>
        <begin position="154"/>
        <end position="198"/>
    </location>
</feature>
<keyword evidence="9" id="KW-1185">Reference proteome</keyword>
<dbReference type="InterPro" id="IPR013324">
    <property type="entry name" value="RNA_pol_sigma_r3/r4-like"/>
</dbReference>
<organism evidence="8 9">
    <name type="scientific">Amycolatopsis echigonensis</name>
    <dbReference type="NCBI Taxonomy" id="2576905"/>
    <lineage>
        <taxon>Bacteria</taxon>
        <taxon>Bacillati</taxon>
        <taxon>Actinomycetota</taxon>
        <taxon>Actinomycetes</taxon>
        <taxon>Pseudonocardiales</taxon>
        <taxon>Pseudonocardiaceae</taxon>
        <taxon>Amycolatopsis</taxon>
    </lineage>
</organism>
<dbReference type="Proteomes" id="UP000233750">
    <property type="component" value="Unassembled WGS sequence"/>
</dbReference>
<name>A0A2N3WFC9_9PSEU</name>
<dbReference type="InterPro" id="IPR007627">
    <property type="entry name" value="RNA_pol_sigma70_r2"/>
</dbReference>
<feature type="domain" description="RNA polymerase sigma-70 region 2" evidence="6">
    <location>
        <begin position="48"/>
        <end position="115"/>
    </location>
</feature>
<evidence type="ECO:0000313" key="8">
    <source>
        <dbReference type="EMBL" id="PKV92565.1"/>
    </source>
</evidence>
<dbReference type="EMBL" id="PJMY01000003">
    <property type="protein sequence ID" value="PKV92565.1"/>
    <property type="molecule type" value="Genomic_DNA"/>
</dbReference>
<dbReference type="AlphaFoldDB" id="A0A2N3WFC9"/>
<dbReference type="Pfam" id="PF04545">
    <property type="entry name" value="Sigma70_r4"/>
    <property type="match status" value="1"/>
</dbReference>
<comment type="caution">
    <text evidence="8">The sequence shown here is derived from an EMBL/GenBank/DDBJ whole genome shotgun (WGS) entry which is preliminary data.</text>
</comment>
<dbReference type="GO" id="GO:0006352">
    <property type="term" value="P:DNA-templated transcription initiation"/>
    <property type="evidence" value="ECO:0007669"/>
    <property type="project" value="InterPro"/>
</dbReference>
<keyword evidence="3" id="KW-0731">Sigma factor</keyword>
<evidence type="ECO:0000256" key="5">
    <source>
        <dbReference type="ARBA" id="ARBA00023163"/>
    </source>
</evidence>
<dbReference type="PANTHER" id="PTHR43133:SF57">
    <property type="entry name" value="RNA POLYMERASE SIGMA-70 FACTOR"/>
    <property type="match status" value="1"/>
</dbReference>
<dbReference type="GO" id="GO:0003677">
    <property type="term" value="F:DNA binding"/>
    <property type="evidence" value="ECO:0007669"/>
    <property type="project" value="UniProtKB-KW"/>
</dbReference>
<gene>
    <name evidence="8" type="ORF">ATK30_3384</name>
</gene>
<sequence>MTSMATIDCERVDEPRGHGQASFARSETDPWSLVRASQEGDHRAFGLLYSRYSVDVYRFARGRLRDEHAAEDVTSETFLRALRSIGTVRYFGSSVRAWLLTIARNLILDHVKSGRFRHEVMVSEFSEQEQAVVIPEFSVFSQPCRDEIARQMFELSEDQRICLRLRFFDGLSVSETAQVMQRKSSAVRALQHRAVRRLAELVDPVAVD</sequence>
<evidence type="ECO:0000256" key="1">
    <source>
        <dbReference type="ARBA" id="ARBA00010641"/>
    </source>
</evidence>
<dbReference type="SUPFAM" id="SSF88946">
    <property type="entry name" value="Sigma2 domain of RNA polymerase sigma factors"/>
    <property type="match status" value="1"/>
</dbReference>
<dbReference type="Gene3D" id="1.10.1740.10">
    <property type="match status" value="1"/>
</dbReference>
<dbReference type="InterPro" id="IPR039425">
    <property type="entry name" value="RNA_pol_sigma-70-like"/>
</dbReference>
<evidence type="ECO:0000256" key="2">
    <source>
        <dbReference type="ARBA" id="ARBA00023015"/>
    </source>
</evidence>
<comment type="similarity">
    <text evidence="1">Belongs to the sigma-70 factor family. ECF subfamily.</text>
</comment>
<dbReference type="InterPro" id="IPR036388">
    <property type="entry name" value="WH-like_DNA-bd_sf"/>
</dbReference>
<proteinExistence type="inferred from homology"/>
<dbReference type="GO" id="GO:0016987">
    <property type="term" value="F:sigma factor activity"/>
    <property type="evidence" value="ECO:0007669"/>
    <property type="project" value="UniProtKB-KW"/>
</dbReference>